<feature type="compositionally biased region" description="Low complexity" evidence="1">
    <location>
        <begin position="265"/>
        <end position="278"/>
    </location>
</feature>
<feature type="region of interest" description="Disordered" evidence="1">
    <location>
        <begin position="96"/>
        <end position="126"/>
    </location>
</feature>
<evidence type="ECO:0000313" key="2">
    <source>
        <dbReference type="EMBL" id="GLI68832.1"/>
    </source>
</evidence>
<comment type="caution">
    <text evidence="2">The sequence shown here is derived from an EMBL/GenBank/DDBJ whole genome shotgun (WGS) entry which is preliminary data.</text>
</comment>
<name>A0ABQ5SFW2_9CHLO</name>
<keyword evidence="3" id="KW-1185">Reference proteome</keyword>
<dbReference type="EMBL" id="BSDZ01000080">
    <property type="protein sequence ID" value="GLI68832.1"/>
    <property type="molecule type" value="Genomic_DNA"/>
</dbReference>
<feature type="region of interest" description="Disordered" evidence="1">
    <location>
        <begin position="188"/>
        <end position="211"/>
    </location>
</feature>
<evidence type="ECO:0000313" key="3">
    <source>
        <dbReference type="Proteomes" id="UP001165090"/>
    </source>
</evidence>
<gene>
    <name evidence="2" type="ORF">VaNZ11_013374</name>
</gene>
<sequence length="462" mass="49849">MEVVNLDHHDCQISSNSTFAAACHPLIYTIGDNFMSVLRLLCHGSRATADAERKRLQVSLPAHFSEQQFPEPRHLQSLLSRLRNLAHVTISQNDDDTGFGPAVTSPGQPRSTGIEPLPKSSASCHSRQHGTSLAASCYWRPVLCTLRPDHLRILELDGLVVSLWTHESGGAVGSLDLNQTAVDIGFGRKYQREHRQRRRRRRSAAETRQTSEAASMELLAQLLTRAPFLQDLALLRVTVLPADEEGEEKNEEEEEAAENHTPQLAAEEMSAETATSTSKTWRTRHQVSPLLASAQQQGGMVSGRGGKLCGTGVGWCSVSSALPAGLTSLRLGVAPHNGLRRERHRSFTRGTRATGNCSHDLGCGLNSAVHGGSSCVDCKCNGNPAGMTPGAQRHCLSCWSRQPEQLCAACLGAALRRLHRLAVLEVIGTYADIAIAALKLAVTSSAATMTTTATITARRSVP</sequence>
<organism evidence="2 3">
    <name type="scientific">Volvox africanus</name>
    <dbReference type="NCBI Taxonomy" id="51714"/>
    <lineage>
        <taxon>Eukaryota</taxon>
        <taxon>Viridiplantae</taxon>
        <taxon>Chlorophyta</taxon>
        <taxon>core chlorophytes</taxon>
        <taxon>Chlorophyceae</taxon>
        <taxon>CS clade</taxon>
        <taxon>Chlamydomonadales</taxon>
        <taxon>Volvocaceae</taxon>
        <taxon>Volvox</taxon>
    </lineage>
</organism>
<accession>A0ABQ5SFW2</accession>
<dbReference type="Proteomes" id="UP001165090">
    <property type="component" value="Unassembled WGS sequence"/>
</dbReference>
<feature type="compositionally biased region" description="Acidic residues" evidence="1">
    <location>
        <begin position="244"/>
        <end position="256"/>
    </location>
</feature>
<feature type="non-terminal residue" evidence="2">
    <location>
        <position position="462"/>
    </location>
</feature>
<evidence type="ECO:0000256" key="1">
    <source>
        <dbReference type="SAM" id="MobiDB-lite"/>
    </source>
</evidence>
<feature type="region of interest" description="Disordered" evidence="1">
    <location>
        <begin position="244"/>
        <end position="284"/>
    </location>
</feature>
<proteinExistence type="predicted"/>
<protein>
    <submittedName>
        <fullName evidence="2">Uncharacterized protein</fullName>
    </submittedName>
</protein>
<reference evidence="2 3" key="1">
    <citation type="journal article" date="2023" name="IScience">
        <title>Expanded male sex-determining region conserved during the evolution of homothallism in the green alga Volvox.</title>
        <authorList>
            <person name="Yamamoto K."/>
            <person name="Matsuzaki R."/>
            <person name="Mahakham W."/>
            <person name="Heman W."/>
            <person name="Sekimoto H."/>
            <person name="Kawachi M."/>
            <person name="Minakuchi Y."/>
            <person name="Toyoda A."/>
            <person name="Nozaki H."/>
        </authorList>
    </citation>
    <scope>NUCLEOTIDE SEQUENCE [LARGE SCALE GENOMIC DNA]</scope>
    <source>
        <strain evidence="2 3">NIES-4468</strain>
    </source>
</reference>
<feature type="compositionally biased region" description="Basic residues" evidence="1">
    <location>
        <begin position="189"/>
        <end position="202"/>
    </location>
</feature>